<feature type="transmembrane region" description="Helical" evidence="5">
    <location>
        <begin position="136"/>
        <end position="157"/>
    </location>
</feature>
<feature type="transmembrane region" description="Helical" evidence="5">
    <location>
        <begin position="197"/>
        <end position="230"/>
    </location>
</feature>
<keyword evidence="3 5" id="KW-1133">Transmembrane helix</keyword>
<evidence type="ECO:0000256" key="3">
    <source>
        <dbReference type="ARBA" id="ARBA00022989"/>
    </source>
</evidence>
<feature type="transmembrane region" description="Helical" evidence="5">
    <location>
        <begin position="29"/>
        <end position="50"/>
    </location>
</feature>
<evidence type="ECO:0000256" key="1">
    <source>
        <dbReference type="ARBA" id="ARBA00004127"/>
    </source>
</evidence>
<gene>
    <name evidence="7" type="ORF">GCM10009810_02390</name>
</gene>
<keyword evidence="8" id="KW-1185">Reference proteome</keyword>
<reference evidence="7 8" key="1">
    <citation type="journal article" date="2019" name="Int. J. Syst. Evol. Microbiol.">
        <title>The Global Catalogue of Microorganisms (GCM) 10K type strain sequencing project: providing services to taxonomists for standard genome sequencing and annotation.</title>
        <authorList>
            <consortium name="The Broad Institute Genomics Platform"/>
            <consortium name="The Broad Institute Genome Sequencing Center for Infectious Disease"/>
            <person name="Wu L."/>
            <person name="Ma J."/>
        </authorList>
    </citation>
    <scope>NUCLEOTIDE SEQUENCE [LARGE SCALE GENOMIC DNA]</scope>
    <source>
        <strain evidence="7 8">JCM 15591</strain>
    </source>
</reference>
<dbReference type="SMART" id="SM00752">
    <property type="entry name" value="HTTM"/>
    <property type="match status" value="1"/>
</dbReference>
<evidence type="ECO:0000256" key="2">
    <source>
        <dbReference type="ARBA" id="ARBA00022692"/>
    </source>
</evidence>
<sequence>MITPEPLAALDLTGRVVALGVALWSLELLAVRAAFADGGVFAPAVAGSLRLGAKQSRRPDRWLYPALLVQLGAGVVVAAAGPMSQVGRFAVLALLIAYVAARDRRVLGGDGAEQLAAIVLVAAVLAALPVPSPTRVALAVGFIAAEVGLAYLTAGVAKAISPMWRSGAAIPAILATHSHGHPVAAALLADRPRLSRFVCWSVIAVESLFPLMLFGPTWLVVATLTAGLAFHAGCAVTMGLNSFPWSFVGSYPCLLAAIPLARSLS</sequence>
<comment type="subcellular location">
    <subcellularLocation>
        <location evidence="1">Endomembrane system</location>
        <topology evidence="1">Multi-pass membrane protein</topology>
    </subcellularLocation>
</comment>
<keyword evidence="4 5" id="KW-0472">Membrane</keyword>
<proteinExistence type="predicted"/>
<evidence type="ECO:0000313" key="7">
    <source>
        <dbReference type="EMBL" id="GAA1745192.1"/>
    </source>
</evidence>
<dbReference type="InterPro" id="IPR011020">
    <property type="entry name" value="HTTM-like"/>
</dbReference>
<evidence type="ECO:0000313" key="8">
    <source>
        <dbReference type="Proteomes" id="UP001501475"/>
    </source>
</evidence>
<keyword evidence="2 5" id="KW-0812">Transmembrane</keyword>
<dbReference type="EMBL" id="BAAAPN010000003">
    <property type="protein sequence ID" value="GAA1745192.1"/>
    <property type="molecule type" value="Genomic_DNA"/>
</dbReference>
<protein>
    <recommendedName>
        <fullName evidence="6">HTTM-like domain-containing protein</fullName>
    </recommendedName>
</protein>
<organism evidence="7 8">
    <name type="scientific">Nostocoides vanveenii</name>
    <dbReference type="NCBI Taxonomy" id="330835"/>
    <lineage>
        <taxon>Bacteria</taxon>
        <taxon>Bacillati</taxon>
        <taxon>Actinomycetota</taxon>
        <taxon>Actinomycetes</taxon>
        <taxon>Micrococcales</taxon>
        <taxon>Intrasporangiaceae</taxon>
        <taxon>Nostocoides</taxon>
    </lineage>
</organism>
<evidence type="ECO:0000256" key="4">
    <source>
        <dbReference type="ARBA" id="ARBA00023136"/>
    </source>
</evidence>
<feature type="transmembrane region" description="Helical" evidence="5">
    <location>
        <begin position="86"/>
        <end position="101"/>
    </location>
</feature>
<evidence type="ECO:0000259" key="6">
    <source>
        <dbReference type="SMART" id="SM00752"/>
    </source>
</evidence>
<feature type="transmembrane region" description="Helical" evidence="5">
    <location>
        <begin position="113"/>
        <end position="130"/>
    </location>
</feature>
<feature type="transmembrane region" description="Helical" evidence="5">
    <location>
        <begin position="62"/>
        <end position="80"/>
    </location>
</feature>
<accession>A0ABN2K1Y6</accession>
<name>A0ABN2K1Y6_9MICO</name>
<comment type="caution">
    <text evidence="7">The sequence shown here is derived from an EMBL/GenBank/DDBJ whole genome shotgun (WGS) entry which is preliminary data.</text>
</comment>
<evidence type="ECO:0000256" key="5">
    <source>
        <dbReference type="SAM" id="Phobius"/>
    </source>
</evidence>
<dbReference type="Proteomes" id="UP001501475">
    <property type="component" value="Unassembled WGS sequence"/>
</dbReference>
<feature type="transmembrane region" description="Helical" evidence="5">
    <location>
        <begin position="242"/>
        <end position="261"/>
    </location>
</feature>
<feature type="domain" description="HTTM-like" evidence="6">
    <location>
        <begin position="2"/>
        <end position="259"/>
    </location>
</feature>
<dbReference type="RefSeq" id="WP_344060926.1">
    <property type="nucleotide sequence ID" value="NZ_BAAAPN010000003.1"/>
</dbReference>